<name>A0A0C9VRV2_SPHS4</name>
<feature type="transmembrane region" description="Helical" evidence="1">
    <location>
        <begin position="21"/>
        <end position="38"/>
    </location>
</feature>
<feature type="transmembrane region" description="Helical" evidence="1">
    <location>
        <begin position="88"/>
        <end position="109"/>
    </location>
</feature>
<protein>
    <submittedName>
        <fullName evidence="3">Unplaced genomic scaffold SPHSTscaffold_64, whole genome shotgun sequence</fullName>
    </submittedName>
</protein>
<dbReference type="EMBL" id="KN837379">
    <property type="protein sequence ID" value="KIJ26206.1"/>
    <property type="molecule type" value="Genomic_DNA"/>
</dbReference>
<feature type="non-terminal residue" evidence="3">
    <location>
        <position position="290"/>
    </location>
</feature>
<dbReference type="HOGENOM" id="CLU_060549_3_0_1"/>
<proteinExistence type="predicted"/>
<dbReference type="Proteomes" id="UP000054279">
    <property type="component" value="Unassembled WGS sequence"/>
</dbReference>
<feature type="transmembrane region" description="Helical" evidence="1">
    <location>
        <begin position="58"/>
        <end position="82"/>
    </location>
</feature>
<evidence type="ECO:0000256" key="1">
    <source>
        <dbReference type="SAM" id="Phobius"/>
    </source>
</evidence>
<feature type="non-terminal residue" evidence="3">
    <location>
        <position position="1"/>
    </location>
</feature>
<accession>A0A0C9VRV2</accession>
<gene>
    <name evidence="3" type="ORF">M422DRAFT_132654</name>
    <name evidence="2" type="ORF">M422DRAFT_91997</name>
</gene>
<keyword evidence="4" id="KW-1185">Reference proteome</keyword>
<keyword evidence="1" id="KW-0472">Membrane</keyword>
<dbReference type="AlphaFoldDB" id="A0A0C9VRV2"/>
<reference evidence="3 4" key="1">
    <citation type="submission" date="2014-06" db="EMBL/GenBank/DDBJ databases">
        <title>Evolutionary Origins and Diversification of the Mycorrhizal Mutualists.</title>
        <authorList>
            <consortium name="DOE Joint Genome Institute"/>
            <consortium name="Mycorrhizal Genomics Consortium"/>
            <person name="Kohler A."/>
            <person name="Kuo A."/>
            <person name="Nagy L.G."/>
            <person name="Floudas D."/>
            <person name="Copeland A."/>
            <person name="Barry K.W."/>
            <person name="Cichocki N."/>
            <person name="Veneault-Fourrey C."/>
            <person name="LaButti K."/>
            <person name="Lindquist E.A."/>
            <person name="Lipzen A."/>
            <person name="Lundell T."/>
            <person name="Morin E."/>
            <person name="Murat C."/>
            <person name="Riley R."/>
            <person name="Ohm R."/>
            <person name="Sun H."/>
            <person name="Tunlid A."/>
            <person name="Henrissat B."/>
            <person name="Grigoriev I.V."/>
            <person name="Hibbett D.S."/>
            <person name="Martin F."/>
        </authorList>
    </citation>
    <scope>NUCLEOTIDE SEQUENCE [LARGE SCALE GENOMIC DNA]</scope>
    <source>
        <strain evidence="3 4">SS14</strain>
    </source>
</reference>
<feature type="transmembrane region" description="Helical" evidence="1">
    <location>
        <begin position="236"/>
        <end position="258"/>
    </location>
</feature>
<feature type="transmembrane region" description="Helical" evidence="1">
    <location>
        <begin position="163"/>
        <end position="186"/>
    </location>
</feature>
<dbReference type="OrthoDB" id="3038990at2759"/>
<sequence length="290" mass="32279">LPNPETPLAWLDPTLASQFEVTRYLLVATCGMFAWDLLTNLRNDYKLLTRYRVGLPTVIYFISRIFTFAFIICGTIISVGAVGNCQHLLIAIGCCFAIAVTSNSLLFFFRLRAVFNADPYTIAFFSFMVLATFGGGITVPFGISGTHIGTTNRCLQNGVRAFSSAGIVISTVNDTLVFIAITWRLLQTTTYEDTLRARVKSFFKREGLPAFARALLESGQEYYLRVHHTDFTLTSFIYLLFSRITVGGNILTMAMIFAPASLPAIYHAMFTVPNIAIANSMACRVYRNIK</sequence>
<feature type="transmembrane region" description="Helical" evidence="1">
    <location>
        <begin position="264"/>
        <end position="286"/>
    </location>
</feature>
<dbReference type="EMBL" id="KN837139">
    <property type="protein sequence ID" value="KIJ41090.1"/>
    <property type="molecule type" value="Genomic_DNA"/>
</dbReference>
<evidence type="ECO:0000313" key="3">
    <source>
        <dbReference type="EMBL" id="KIJ41090.1"/>
    </source>
</evidence>
<organism evidence="3 4">
    <name type="scientific">Sphaerobolus stellatus (strain SS14)</name>
    <dbReference type="NCBI Taxonomy" id="990650"/>
    <lineage>
        <taxon>Eukaryota</taxon>
        <taxon>Fungi</taxon>
        <taxon>Dikarya</taxon>
        <taxon>Basidiomycota</taxon>
        <taxon>Agaricomycotina</taxon>
        <taxon>Agaricomycetes</taxon>
        <taxon>Phallomycetidae</taxon>
        <taxon>Geastrales</taxon>
        <taxon>Sphaerobolaceae</taxon>
        <taxon>Sphaerobolus</taxon>
    </lineage>
</organism>
<evidence type="ECO:0000313" key="2">
    <source>
        <dbReference type="EMBL" id="KIJ26206.1"/>
    </source>
</evidence>
<keyword evidence="1" id="KW-1133">Transmembrane helix</keyword>
<evidence type="ECO:0000313" key="4">
    <source>
        <dbReference type="Proteomes" id="UP000054279"/>
    </source>
</evidence>
<feature type="transmembrane region" description="Helical" evidence="1">
    <location>
        <begin position="121"/>
        <end position="143"/>
    </location>
</feature>
<keyword evidence="1" id="KW-0812">Transmembrane</keyword>